<name>A0A6C0BBB8_9ZZZZ</name>
<protein>
    <recommendedName>
        <fullName evidence="2">Glycosyltransferase</fullName>
    </recommendedName>
</protein>
<evidence type="ECO:0008006" key="2">
    <source>
        <dbReference type="Google" id="ProtNLM"/>
    </source>
</evidence>
<evidence type="ECO:0000313" key="1">
    <source>
        <dbReference type="EMBL" id="QHS89011.1"/>
    </source>
</evidence>
<sequence>MTNKTKVAVVTACFLMDNTKIDECSKNFEANKEWDYFLFTNDKSKIDCSKIWKIREIDCSKFTNGVYAAKHVKWKTHNYLPDYDVIIWVDSFIVPNMKKIKEINEMIECVKNTKNLILIPKHTFKSIHDNIKWCVDNKRISKPMANKIIEHLTKKEKLSVYDERETYWSLGLIKNNKSKNIQSMSNELFDLIETVGYRDQFWLAAMFKKHNVIPKTIKNDSEKIFIEAGKHCPQNHNYTDFMKK</sequence>
<accession>A0A6C0BBB8</accession>
<dbReference type="EMBL" id="MN739104">
    <property type="protein sequence ID" value="QHS89011.1"/>
    <property type="molecule type" value="Genomic_DNA"/>
</dbReference>
<reference evidence="1" key="1">
    <citation type="journal article" date="2020" name="Nature">
        <title>Giant virus diversity and host interactions through global metagenomics.</title>
        <authorList>
            <person name="Schulz F."/>
            <person name="Roux S."/>
            <person name="Paez-Espino D."/>
            <person name="Jungbluth S."/>
            <person name="Walsh D.A."/>
            <person name="Denef V.J."/>
            <person name="McMahon K.D."/>
            <person name="Konstantinidis K.T."/>
            <person name="Eloe-Fadrosh E.A."/>
            <person name="Kyrpides N.C."/>
            <person name="Woyke T."/>
        </authorList>
    </citation>
    <scope>NUCLEOTIDE SEQUENCE</scope>
    <source>
        <strain evidence="1">GVMAG-M-3300010158-59</strain>
    </source>
</reference>
<proteinExistence type="predicted"/>
<dbReference type="AlphaFoldDB" id="A0A6C0BBB8"/>
<organism evidence="1">
    <name type="scientific">viral metagenome</name>
    <dbReference type="NCBI Taxonomy" id="1070528"/>
    <lineage>
        <taxon>unclassified sequences</taxon>
        <taxon>metagenomes</taxon>
        <taxon>organismal metagenomes</taxon>
    </lineage>
</organism>